<dbReference type="OrthoDB" id="1645589at2"/>
<keyword evidence="13" id="KW-0464">Manganese</keyword>
<protein>
    <recommendedName>
        <fullName evidence="7 10">Ribulose-phosphate 3-epimerase</fullName>
        <ecNumber evidence="7 10">5.1.3.1</ecNumber>
    </recommendedName>
</protein>
<dbReference type="InterPro" id="IPR000056">
    <property type="entry name" value="Ribul_P_3_epim-like"/>
</dbReference>
<dbReference type="InterPro" id="IPR013785">
    <property type="entry name" value="Aldolase_TIM"/>
</dbReference>
<dbReference type="NCBIfam" id="TIGR01163">
    <property type="entry name" value="rpe"/>
    <property type="match status" value="1"/>
</dbReference>
<keyword evidence="13" id="KW-0862">Zinc</keyword>
<evidence type="ECO:0000256" key="11">
    <source>
        <dbReference type="PIRNR" id="PIRNR001461"/>
    </source>
</evidence>
<dbReference type="Pfam" id="PF00834">
    <property type="entry name" value="Ribul_P_3_epim"/>
    <property type="match status" value="1"/>
</dbReference>
<dbReference type="RefSeq" id="WP_146820363.1">
    <property type="nucleotide sequence ID" value="NZ_CP029077.1"/>
</dbReference>
<proteinExistence type="inferred from homology"/>
<sequence>MKVSASILSADFANLASELNLLEKYHADAVHIDVMDGVFVQNLTIGCDVISAMRKYSNLTFDTHLMIANPQPYIEKFANAGSDIITIHQEALGIKTKDVLLKIKSLGKKCGISIKPSTNIAEIEDLLHIVDLILIMTVEPGLGGQKFLENQIEKIVNARQMIDKSGYNIQLSVDGGINDITGKICADIGVNMLVSGSYIFKDLGKNIKILQNL</sequence>
<evidence type="ECO:0000256" key="7">
    <source>
        <dbReference type="ARBA" id="ARBA00013188"/>
    </source>
</evidence>
<evidence type="ECO:0000256" key="6">
    <source>
        <dbReference type="ARBA" id="ARBA00009541"/>
    </source>
</evidence>
<evidence type="ECO:0000256" key="9">
    <source>
        <dbReference type="ARBA" id="ARBA00023235"/>
    </source>
</evidence>
<keyword evidence="13" id="KW-0170">Cobalt</keyword>
<dbReference type="Gene3D" id="3.20.20.70">
    <property type="entry name" value="Aldolase class I"/>
    <property type="match status" value="1"/>
</dbReference>
<dbReference type="AlphaFoldDB" id="A0A5B8XDW5"/>
<dbReference type="PROSITE" id="PS01085">
    <property type="entry name" value="RIBUL_P_3_EPIMER_1"/>
    <property type="match status" value="1"/>
</dbReference>
<comment type="cofactor">
    <cofactor evidence="4">
        <name>Zn(2+)</name>
        <dbReference type="ChEBI" id="CHEBI:29105"/>
    </cofactor>
</comment>
<dbReference type="Proteomes" id="UP000321934">
    <property type="component" value="Chromosome"/>
</dbReference>
<evidence type="ECO:0000256" key="1">
    <source>
        <dbReference type="ARBA" id="ARBA00001782"/>
    </source>
</evidence>
<keyword evidence="16" id="KW-1185">Reference proteome</keyword>
<evidence type="ECO:0000256" key="10">
    <source>
        <dbReference type="HAMAP-Rule" id="MF_02227"/>
    </source>
</evidence>
<comment type="cofactor">
    <cofactor evidence="3">
        <name>Co(2+)</name>
        <dbReference type="ChEBI" id="CHEBI:48828"/>
    </cofactor>
</comment>
<reference evidence="15 16" key="1">
    <citation type="journal article" date="2019" name="ISME J.">
        <title>Deianiraea, an extracellular bacterium associated with the ciliate Paramecium, suggests an alternative scenario for the evolution of Rickettsiales.</title>
        <authorList>
            <person name="Castelli M."/>
            <person name="Sabaneyeva E."/>
            <person name="Lanzoni O."/>
            <person name="Lebedeva N."/>
            <person name="Floriano A.M."/>
            <person name="Gaiarsa S."/>
            <person name="Benken K."/>
            <person name="Modeo L."/>
            <person name="Bandi C."/>
            <person name="Potekhin A."/>
            <person name="Sassera D."/>
            <person name="Petroni G."/>
        </authorList>
    </citation>
    <scope>NUCLEOTIDE SEQUENCE [LARGE SCALE GENOMIC DNA]</scope>
    <source>
        <strain evidence="15">CyL4-1</strain>
    </source>
</reference>
<feature type="binding site" evidence="10 14">
    <location>
        <begin position="196"/>
        <end position="197"/>
    </location>
    <ligand>
        <name>substrate</name>
    </ligand>
</feature>
<evidence type="ECO:0000256" key="8">
    <source>
        <dbReference type="ARBA" id="ARBA00022723"/>
    </source>
</evidence>
<gene>
    <name evidence="10" type="primary">rpe</name>
    <name evidence="15" type="ORF">Deia_00257</name>
</gene>
<dbReference type="HAMAP" id="MF_02227">
    <property type="entry name" value="RPE"/>
    <property type="match status" value="1"/>
</dbReference>
<evidence type="ECO:0000313" key="16">
    <source>
        <dbReference type="Proteomes" id="UP000321934"/>
    </source>
</evidence>
<feature type="binding site" evidence="10 14">
    <location>
        <position position="6"/>
    </location>
    <ligand>
        <name>substrate</name>
    </ligand>
</feature>
<dbReference type="CDD" id="cd00429">
    <property type="entry name" value="RPE"/>
    <property type="match status" value="1"/>
</dbReference>
<dbReference type="GO" id="GO:0019323">
    <property type="term" value="P:pentose catabolic process"/>
    <property type="evidence" value="ECO:0007669"/>
    <property type="project" value="UniProtKB-UniRule"/>
</dbReference>
<feature type="binding site" evidence="10 13">
    <location>
        <position position="64"/>
    </location>
    <ligand>
        <name>a divalent metal cation</name>
        <dbReference type="ChEBI" id="CHEBI:60240"/>
    </ligand>
</feature>
<dbReference type="SUPFAM" id="SSF51366">
    <property type="entry name" value="Ribulose-phoshate binding barrel"/>
    <property type="match status" value="1"/>
</dbReference>
<evidence type="ECO:0000256" key="4">
    <source>
        <dbReference type="ARBA" id="ARBA00001947"/>
    </source>
</evidence>
<comment type="cofactor">
    <cofactor evidence="5">
        <name>Fe(2+)</name>
        <dbReference type="ChEBI" id="CHEBI:29033"/>
    </cofactor>
</comment>
<keyword evidence="9 10" id="KW-0413">Isomerase</keyword>
<evidence type="ECO:0000256" key="13">
    <source>
        <dbReference type="PIRSR" id="PIRSR001461-2"/>
    </source>
</evidence>
<feature type="binding site" evidence="10 13">
    <location>
        <position position="174"/>
    </location>
    <ligand>
        <name>a divalent metal cation</name>
        <dbReference type="ChEBI" id="CHEBI:60240"/>
    </ligand>
</feature>
<evidence type="ECO:0000256" key="2">
    <source>
        <dbReference type="ARBA" id="ARBA00001936"/>
    </source>
</evidence>
<evidence type="ECO:0000256" key="14">
    <source>
        <dbReference type="PIRSR" id="PIRSR001461-3"/>
    </source>
</evidence>
<feature type="binding site" evidence="10 13">
    <location>
        <position position="33"/>
    </location>
    <ligand>
        <name>a divalent metal cation</name>
        <dbReference type="ChEBI" id="CHEBI:60240"/>
    </ligand>
</feature>
<dbReference type="GO" id="GO:0005737">
    <property type="term" value="C:cytoplasm"/>
    <property type="evidence" value="ECO:0007669"/>
    <property type="project" value="UniProtKB-ARBA"/>
</dbReference>
<dbReference type="EMBL" id="CP029077">
    <property type="protein sequence ID" value="QED23065.1"/>
    <property type="molecule type" value="Genomic_DNA"/>
</dbReference>
<organism evidence="15 16">
    <name type="scientific">Candidatus Deianiraea vastatrix</name>
    <dbReference type="NCBI Taxonomy" id="2163644"/>
    <lineage>
        <taxon>Bacteria</taxon>
        <taxon>Pseudomonadati</taxon>
        <taxon>Pseudomonadota</taxon>
        <taxon>Alphaproteobacteria</taxon>
        <taxon>Rickettsiales</taxon>
        <taxon>Candidatus Deianiraeaceae</taxon>
        <taxon>Candidatus Deianiraea</taxon>
    </lineage>
</organism>
<evidence type="ECO:0000313" key="15">
    <source>
        <dbReference type="EMBL" id="QED23065.1"/>
    </source>
</evidence>
<comment type="pathway">
    <text evidence="10">Carbohydrate degradation.</text>
</comment>
<dbReference type="GO" id="GO:0006098">
    <property type="term" value="P:pentose-phosphate shunt"/>
    <property type="evidence" value="ECO:0007669"/>
    <property type="project" value="UniProtKB-UniRule"/>
</dbReference>
<feature type="binding site" evidence="10 14">
    <location>
        <position position="64"/>
    </location>
    <ligand>
        <name>substrate</name>
    </ligand>
</feature>
<comment type="cofactor">
    <cofactor evidence="2">
        <name>Mn(2+)</name>
        <dbReference type="ChEBI" id="CHEBI:29035"/>
    </cofactor>
</comment>
<accession>A0A5B8XDW5</accession>
<dbReference type="GO" id="GO:0004750">
    <property type="term" value="F:D-ribulose-phosphate 3-epimerase activity"/>
    <property type="evidence" value="ECO:0007669"/>
    <property type="project" value="UniProtKB-UniRule"/>
</dbReference>
<feature type="binding site" evidence="10 13">
    <location>
        <position position="31"/>
    </location>
    <ligand>
        <name>a divalent metal cation</name>
        <dbReference type="ChEBI" id="CHEBI:60240"/>
    </ligand>
</feature>
<comment type="caution">
    <text evidence="10">Lacks conserved residue(s) required for the propagation of feature annotation.</text>
</comment>
<evidence type="ECO:0000256" key="5">
    <source>
        <dbReference type="ARBA" id="ARBA00001954"/>
    </source>
</evidence>
<dbReference type="InterPro" id="IPR011060">
    <property type="entry name" value="RibuloseP-bd_barrel"/>
</dbReference>
<dbReference type="GO" id="GO:0046872">
    <property type="term" value="F:metal ion binding"/>
    <property type="evidence" value="ECO:0007669"/>
    <property type="project" value="UniProtKB-UniRule"/>
</dbReference>
<comment type="similarity">
    <text evidence="6 10 11">Belongs to the ribulose-phosphate 3-epimerase family.</text>
</comment>
<dbReference type="PROSITE" id="PS01086">
    <property type="entry name" value="RIBUL_P_3_EPIMER_2"/>
    <property type="match status" value="1"/>
</dbReference>
<feature type="binding site" evidence="14">
    <location>
        <position position="176"/>
    </location>
    <ligand>
        <name>substrate</name>
    </ligand>
</feature>
<comment type="function">
    <text evidence="10">Catalyzes the reversible epimerization of D-ribulose 5-phosphate to D-xylulose 5-phosphate.</text>
</comment>
<dbReference type="InterPro" id="IPR026019">
    <property type="entry name" value="Ribul_P_3_epim"/>
</dbReference>
<comment type="cofactor">
    <cofactor evidence="10 13">
        <name>a divalent metal cation</name>
        <dbReference type="ChEBI" id="CHEBI:60240"/>
    </cofactor>
    <text evidence="10 13">Binds 1 divalent metal cation per subunit.</text>
</comment>
<keyword evidence="10 11" id="KW-0119">Carbohydrate metabolism</keyword>
<feature type="active site" description="Proton donor" evidence="10 12">
    <location>
        <position position="174"/>
    </location>
</feature>
<keyword evidence="8 10" id="KW-0479">Metal-binding</keyword>
<dbReference type="FunFam" id="3.20.20.70:FF:000004">
    <property type="entry name" value="Ribulose-phosphate 3-epimerase"/>
    <property type="match status" value="1"/>
</dbReference>
<evidence type="ECO:0000256" key="12">
    <source>
        <dbReference type="PIRSR" id="PIRSR001461-1"/>
    </source>
</evidence>
<dbReference type="PIRSF" id="PIRSF001461">
    <property type="entry name" value="RPE"/>
    <property type="match status" value="1"/>
</dbReference>
<feature type="binding site" evidence="14">
    <location>
        <begin position="141"/>
        <end position="144"/>
    </location>
    <ligand>
        <name>substrate</name>
    </ligand>
</feature>
<evidence type="ECO:0000256" key="3">
    <source>
        <dbReference type="ARBA" id="ARBA00001941"/>
    </source>
</evidence>
<feature type="active site" description="Proton acceptor" evidence="10 12">
    <location>
        <position position="33"/>
    </location>
</feature>
<name>A0A5B8XDW5_9RICK</name>
<feature type="binding site" evidence="10">
    <location>
        <begin position="174"/>
        <end position="176"/>
    </location>
    <ligand>
        <name>substrate</name>
    </ligand>
</feature>
<dbReference type="NCBIfam" id="NF004076">
    <property type="entry name" value="PRK05581.1-4"/>
    <property type="match status" value="1"/>
</dbReference>
<comment type="catalytic activity">
    <reaction evidence="1 10 11">
        <text>D-ribulose 5-phosphate = D-xylulose 5-phosphate</text>
        <dbReference type="Rhea" id="RHEA:13677"/>
        <dbReference type="ChEBI" id="CHEBI:57737"/>
        <dbReference type="ChEBI" id="CHEBI:58121"/>
        <dbReference type="EC" id="5.1.3.1"/>
    </reaction>
</comment>
<dbReference type="PANTHER" id="PTHR11749">
    <property type="entry name" value="RIBULOSE-5-PHOSPHATE-3-EPIMERASE"/>
    <property type="match status" value="1"/>
</dbReference>
<dbReference type="EC" id="5.1.3.1" evidence="7 10"/>